<dbReference type="PANTHER" id="PTHR36435">
    <property type="entry name" value="SLR1288 PROTEIN"/>
    <property type="match status" value="1"/>
</dbReference>
<gene>
    <name evidence="4" type="ORF">LF41_1051</name>
</gene>
<feature type="transmembrane region" description="Helical" evidence="1">
    <location>
        <begin position="427"/>
        <end position="449"/>
    </location>
</feature>
<comment type="caution">
    <text evidence="4">The sequence shown here is derived from an EMBL/GenBank/DDBJ whole genome shotgun (WGS) entry which is preliminary data.</text>
</comment>
<feature type="transmembrane region" description="Helical" evidence="1">
    <location>
        <begin position="385"/>
        <end position="407"/>
    </location>
</feature>
<evidence type="ECO:0000313" key="5">
    <source>
        <dbReference type="Proteomes" id="UP000030518"/>
    </source>
</evidence>
<evidence type="ECO:0000256" key="1">
    <source>
        <dbReference type="SAM" id="Phobius"/>
    </source>
</evidence>
<dbReference type="EMBL" id="JRKJ01000002">
    <property type="protein sequence ID" value="KGQ20514.1"/>
    <property type="molecule type" value="Genomic_DNA"/>
</dbReference>
<sequence length="526" mass="56663">MRTFGMWGAGLLALVMCAGVARAETAPDIKAATAHVEAGAAAAYREQLARFDAAQAAAPDDAALAVARCEFIAQYTDEEYGISVASAPEDFDACEAHVLDRMPNAPEVALFKLDRICVLEKSLAEGERLLKVSTQWPPAMRARLLAKLAELDDAKAQRYALDAVRLDANAPVDDATLARAWLDAGDPAKAEQALEGVEATWGPYGELRFDLAIARKDWTAAVAMIDVRDVSDIYPSLQRFGRLAVAAPSTLAQGQMPVLLFMVLAMGAGLAALPVLLLLPVHYRGLVRRLQHRTAQAPLPRVTLWHAWYGAAVALAVPSMLMVFVAPQMLGDTEGATRMGPGVFALMLWSTCVSLLAMVPVLGVFGKRGLLGDGALWRASWRRIVVYWLALIAIVFALNALFTLTGMDTTTEQTRMVAALAEQAKGASGVLLTLGIVALLGPVFEELVFRGLLLNGMARHLDFRWANGIQALLFACMHADPPRFVFYFAMGLFGGWLVRRTGSLAPAIALHVLNNAWAMGLMVALT</sequence>
<name>A0A0A2X5I7_9GAMM</name>
<keyword evidence="1" id="KW-0472">Membrane</keyword>
<accession>A0A0A2X5I7</accession>
<keyword evidence="1" id="KW-1133">Transmembrane helix</keyword>
<feature type="transmembrane region" description="Helical" evidence="1">
    <location>
        <begin position="504"/>
        <end position="525"/>
    </location>
</feature>
<dbReference type="Proteomes" id="UP000030518">
    <property type="component" value="Unassembled WGS sequence"/>
</dbReference>
<feature type="transmembrane region" description="Helical" evidence="1">
    <location>
        <begin position="258"/>
        <end position="281"/>
    </location>
</feature>
<evidence type="ECO:0000313" key="4">
    <source>
        <dbReference type="EMBL" id="KGQ20514.1"/>
    </source>
</evidence>
<organism evidence="4 5">
    <name type="scientific">Lysobacter dokdonensis DS-58</name>
    <dbReference type="NCBI Taxonomy" id="1300345"/>
    <lineage>
        <taxon>Bacteria</taxon>
        <taxon>Pseudomonadati</taxon>
        <taxon>Pseudomonadota</taxon>
        <taxon>Gammaproteobacteria</taxon>
        <taxon>Lysobacterales</taxon>
        <taxon>Lysobacteraceae</taxon>
        <taxon>Noviluteimonas</taxon>
    </lineage>
</organism>
<dbReference type="RefSeq" id="WP_084073217.1">
    <property type="nucleotide sequence ID" value="NZ_JRKJ01000002.1"/>
</dbReference>
<feature type="transmembrane region" description="Helical" evidence="1">
    <location>
        <begin position="470"/>
        <end position="498"/>
    </location>
</feature>
<keyword evidence="1" id="KW-0812">Transmembrane</keyword>
<protein>
    <submittedName>
        <fullName evidence="4">Abortive infection protein</fullName>
    </submittedName>
</protein>
<dbReference type="eggNOG" id="COG1266">
    <property type="taxonomic scope" value="Bacteria"/>
</dbReference>
<dbReference type="GO" id="GO:0080120">
    <property type="term" value="P:CAAX-box protein maturation"/>
    <property type="evidence" value="ECO:0007669"/>
    <property type="project" value="UniProtKB-ARBA"/>
</dbReference>
<proteinExistence type="predicted"/>
<dbReference type="InterPro" id="IPR052710">
    <property type="entry name" value="CAAX_protease"/>
</dbReference>
<feature type="domain" description="CAAX prenyl protease 2/Lysostaphin resistance protein A-like" evidence="3">
    <location>
        <begin position="430"/>
        <end position="516"/>
    </location>
</feature>
<dbReference type="PATRIC" id="fig|1300345.3.peg.372"/>
<keyword evidence="2" id="KW-0732">Signal</keyword>
<dbReference type="STRING" id="1300345.LF41_1051"/>
<feature type="chain" id="PRO_5001996887" evidence="2">
    <location>
        <begin position="24"/>
        <end position="526"/>
    </location>
</feature>
<dbReference type="InterPro" id="IPR003675">
    <property type="entry name" value="Rce1/LyrA-like_dom"/>
</dbReference>
<evidence type="ECO:0000256" key="2">
    <source>
        <dbReference type="SAM" id="SignalP"/>
    </source>
</evidence>
<feature type="transmembrane region" description="Helical" evidence="1">
    <location>
        <begin position="346"/>
        <end position="365"/>
    </location>
</feature>
<dbReference type="PANTHER" id="PTHR36435:SF1">
    <property type="entry name" value="CAAX AMINO TERMINAL PROTEASE FAMILY PROTEIN"/>
    <property type="match status" value="1"/>
</dbReference>
<feature type="transmembrane region" description="Helical" evidence="1">
    <location>
        <begin position="302"/>
        <end position="326"/>
    </location>
</feature>
<dbReference type="GO" id="GO:0004175">
    <property type="term" value="F:endopeptidase activity"/>
    <property type="evidence" value="ECO:0007669"/>
    <property type="project" value="UniProtKB-ARBA"/>
</dbReference>
<reference evidence="4 5" key="1">
    <citation type="submission" date="2014-09" db="EMBL/GenBank/DDBJ databases">
        <title>Genome sequences of Lysobacter dokdonensis DS-58.</title>
        <authorList>
            <person name="Kim J.F."/>
            <person name="Kwak M.-J."/>
        </authorList>
    </citation>
    <scope>NUCLEOTIDE SEQUENCE [LARGE SCALE GENOMIC DNA]</scope>
    <source>
        <strain evidence="4 5">DS-58</strain>
    </source>
</reference>
<dbReference type="OrthoDB" id="9782250at2"/>
<feature type="signal peptide" evidence="2">
    <location>
        <begin position="1"/>
        <end position="23"/>
    </location>
</feature>
<evidence type="ECO:0000259" key="3">
    <source>
        <dbReference type="Pfam" id="PF02517"/>
    </source>
</evidence>
<dbReference type="Pfam" id="PF02517">
    <property type="entry name" value="Rce1-like"/>
    <property type="match status" value="1"/>
</dbReference>
<dbReference type="AlphaFoldDB" id="A0A0A2X5I7"/>
<keyword evidence="5" id="KW-1185">Reference proteome</keyword>